<protein>
    <submittedName>
        <fullName evidence="7">ABC transporter permease</fullName>
    </submittedName>
</protein>
<dbReference type="InterPro" id="IPR000515">
    <property type="entry name" value="MetI-like"/>
</dbReference>
<dbReference type="EMBL" id="VBAK01000052">
    <property type="protein sequence ID" value="TMI92709.1"/>
    <property type="molecule type" value="Genomic_DNA"/>
</dbReference>
<feature type="transmembrane region" description="Helical" evidence="5">
    <location>
        <begin position="341"/>
        <end position="361"/>
    </location>
</feature>
<evidence type="ECO:0000256" key="4">
    <source>
        <dbReference type="ARBA" id="ARBA00023136"/>
    </source>
</evidence>
<dbReference type="InterPro" id="IPR025966">
    <property type="entry name" value="OppC_N"/>
</dbReference>
<feature type="transmembrane region" description="Helical" evidence="5">
    <location>
        <begin position="206"/>
        <end position="229"/>
    </location>
</feature>
<comment type="caution">
    <text evidence="7">The sequence shown here is derived from an EMBL/GenBank/DDBJ whole genome shotgun (WGS) entry which is preliminary data.</text>
</comment>
<evidence type="ECO:0000256" key="1">
    <source>
        <dbReference type="ARBA" id="ARBA00004141"/>
    </source>
</evidence>
<comment type="similarity">
    <text evidence="5">Belongs to the binding-protein-dependent transport system permease family.</text>
</comment>
<dbReference type="Gene3D" id="1.10.3720.10">
    <property type="entry name" value="MetI-like"/>
    <property type="match status" value="1"/>
</dbReference>
<dbReference type="InterPro" id="IPR035906">
    <property type="entry name" value="MetI-like_sf"/>
</dbReference>
<dbReference type="AlphaFoldDB" id="A0A537KAB0"/>
<dbReference type="CDD" id="cd06261">
    <property type="entry name" value="TM_PBP2"/>
    <property type="match status" value="1"/>
</dbReference>
<keyword evidence="5" id="KW-0813">Transport</keyword>
<comment type="subcellular location">
    <subcellularLocation>
        <location evidence="5">Cell membrane</location>
        <topology evidence="5">Multi-pass membrane protein</topology>
    </subcellularLocation>
    <subcellularLocation>
        <location evidence="1">Membrane</location>
        <topology evidence="1">Multi-pass membrane protein</topology>
    </subcellularLocation>
</comment>
<gene>
    <name evidence="7" type="ORF">E6H00_02315</name>
</gene>
<dbReference type="Proteomes" id="UP000318509">
    <property type="component" value="Unassembled WGS sequence"/>
</dbReference>
<feature type="domain" description="ABC transmembrane type-1" evidence="6">
    <location>
        <begin position="166"/>
        <end position="362"/>
    </location>
</feature>
<dbReference type="GO" id="GO:0055085">
    <property type="term" value="P:transmembrane transport"/>
    <property type="evidence" value="ECO:0007669"/>
    <property type="project" value="InterPro"/>
</dbReference>
<feature type="transmembrane region" description="Helical" evidence="5">
    <location>
        <begin position="37"/>
        <end position="59"/>
    </location>
</feature>
<keyword evidence="2 5" id="KW-0812">Transmembrane</keyword>
<name>A0A537KAB0_9BACT</name>
<evidence type="ECO:0000256" key="3">
    <source>
        <dbReference type="ARBA" id="ARBA00022989"/>
    </source>
</evidence>
<evidence type="ECO:0000313" key="8">
    <source>
        <dbReference type="Proteomes" id="UP000318509"/>
    </source>
</evidence>
<sequence length="376" mass="41349">MVHDLVAARAAELRQLEAARARTPLQLAWRQLRRYKLALISGVALAVIYVIMLFAEFVAPYGLDFTDRRLFYAPPAGVHLIDAQGRWHARPFVYAYRLVDPGLRLYGPDTSRTYDLHFFARGSRYRLLGFVPADVHLMEVDAPARLFVFGSDQFGRDLLSRMLYGSRVSLLIGIIVVLITFPIGLVLGGIAGFYGGIIDNVIMRSVEVLAAFPTFYLLLTLATVLPATLSSAARLFMIAAVFSLVGWGGLARIIRGLVLSIRELEFVLAARASGLSDLRVIIRHILPSTTSYVIVAATLTIPGVILGESGLSYLGIGVQEPSTSWGLLLAQAQSVEVFTQFPWLLLPGLAIVLVILFYNFLGDGVRDALDPRQRST</sequence>
<evidence type="ECO:0000256" key="2">
    <source>
        <dbReference type="ARBA" id="ARBA00022692"/>
    </source>
</evidence>
<keyword evidence="4 5" id="KW-0472">Membrane</keyword>
<dbReference type="SUPFAM" id="SSF161098">
    <property type="entry name" value="MetI-like"/>
    <property type="match status" value="1"/>
</dbReference>
<feature type="transmembrane region" description="Helical" evidence="5">
    <location>
        <begin position="235"/>
        <end position="254"/>
    </location>
</feature>
<evidence type="ECO:0000313" key="7">
    <source>
        <dbReference type="EMBL" id="TMI92709.1"/>
    </source>
</evidence>
<reference evidence="7 8" key="1">
    <citation type="journal article" date="2019" name="Nat. Microbiol.">
        <title>Mediterranean grassland soil C-N compound turnover is dependent on rainfall and depth, and is mediated by genomically divergent microorganisms.</title>
        <authorList>
            <person name="Diamond S."/>
            <person name="Andeer P.F."/>
            <person name="Li Z."/>
            <person name="Crits-Christoph A."/>
            <person name="Burstein D."/>
            <person name="Anantharaman K."/>
            <person name="Lane K.R."/>
            <person name="Thomas B.C."/>
            <person name="Pan C."/>
            <person name="Northen T.R."/>
            <person name="Banfield J.F."/>
        </authorList>
    </citation>
    <scope>NUCLEOTIDE SEQUENCE [LARGE SCALE GENOMIC DNA]</scope>
    <source>
        <strain evidence="7">NP_3</strain>
    </source>
</reference>
<evidence type="ECO:0000259" key="6">
    <source>
        <dbReference type="PROSITE" id="PS50928"/>
    </source>
</evidence>
<dbReference type="PROSITE" id="PS50928">
    <property type="entry name" value="ABC_TM1"/>
    <property type="match status" value="1"/>
</dbReference>
<keyword evidence="3 5" id="KW-1133">Transmembrane helix</keyword>
<proteinExistence type="inferred from homology"/>
<organism evidence="7 8">
    <name type="scientific">Candidatus Segetimicrobium genomatis</name>
    <dbReference type="NCBI Taxonomy" id="2569760"/>
    <lineage>
        <taxon>Bacteria</taxon>
        <taxon>Bacillati</taxon>
        <taxon>Candidatus Sysuimicrobiota</taxon>
        <taxon>Candidatus Sysuimicrobiia</taxon>
        <taxon>Candidatus Sysuimicrobiales</taxon>
        <taxon>Candidatus Segetimicrobiaceae</taxon>
        <taxon>Candidatus Segetimicrobium</taxon>
    </lineage>
</organism>
<dbReference type="Pfam" id="PF00528">
    <property type="entry name" value="BPD_transp_1"/>
    <property type="match status" value="1"/>
</dbReference>
<feature type="transmembrane region" description="Helical" evidence="5">
    <location>
        <begin position="168"/>
        <end position="194"/>
    </location>
</feature>
<accession>A0A537KAB0</accession>
<feature type="transmembrane region" description="Helical" evidence="5">
    <location>
        <begin position="292"/>
        <end position="316"/>
    </location>
</feature>
<dbReference type="PANTHER" id="PTHR43839:SF1">
    <property type="entry name" value="OPPC IN A BINDING PROTEIN-DEPENDENT TRANSPORT SYSTEM"/>
    <property type="match status" value="1"/>
</dbReference>
<dbReference type="GO" id="GO:0005886">
    <property type="term" value="C:plasma membrane"/>
    <property type="evidence" value="ECO:0007669"/>
    <property type="project" value="UniProtKB-SubCell"/>
</dbReference>
<dbReference type="Pfam" id="PF12911">
    <property type="entry name" value="OppC_N"/>
    <property type="match status" value="1"/>
</dbReference>
<evidence type="ECO:0000256" key="5">
    <source>
        <dbReference type="RuleBase" id="RU363032"/>
    </source>
</evidence>
<dbReference type="PANTHER" id="PTHR43839">
    <property type="entry name" value="OPPC IN A BINDING PROTEIN-DEPENDENT TRANSPORT SYSTEM"/>
    <property type="match status" value="1"/>
</dbReference>